<comment type="caution">
    <text evidence="1">The sequence shown here is derived from an EMBL/GenBank/DDBJ whole genome shotgun (WGS) entry which is preliminary data.</text>
</comment>
<protein>
    <submittedName>
        <fullName evidence="1">Uncharacterized protein</fullName>
    </submittedName>
</protein>
<gene>
    <name evidence="1" type="ORF">DB31_6465</name>
</gene>
<evidence type="ECO:0000313" key="2">
    <source>
        <dbReference type="Proteomes" id="UP000028725"/>
    </source>
</evidence>
<dbReference type="AlphaFoldDB" id="A0A085WP77"/>
<dbReference type="STRING" id="394096.DB31_6465"/>
<sequence length="349" mass="38811">MGFSNQWQGALDLGRAEDAPSHSSALNNVRELWGRWQTGDDAHPLYVDIGRINIRNGVGSGYSPTDFFKVGAVRQPLSLDPNAFRLNRLGTVVAMVQYITEHGAWTAALVPPLSTQDPMLAGEWYSLALNRTNSEAALYAKWAPQIREWLSVDVLLLARRSERPKLGLNMSLLLGSAVVVNADWALGGCRQLGGPDEPVTPYTWCNRVAANLTWTTPLGLEITLEQQFASDALGATAWRQWQGVSDARLRRLGEMSIQRSFELEPLLKHGSFARVGWRDAFAVRGLEISSFVQVNNIDWSGLTQQMVMWHTQSDWSVGGQFQQFFGAANSEYGSLSTPSRFSLFVSRRH</sequence>
<organism evidence="1 2">
    <name type="scientific">Hyalangium minutum</name>
    <dbReference type="NCBI Taxonomy" id="394096"/>
    <lineage>
        <taxon>Bacteria</taxon>
        <taxon>Pseudomonadati</taxon>
        <taxon>Myxococcota</taxon>
        <taxon>Myxococcia</taxon>
        <taxon>Myxococcales</taxon>
        <taxon>Cystobacterineae</taxon>
        <taxon>Archangiaceae</taxon>
        <taxon>Hyalangium</taxon>
    </lineage>
</organism>
<accession>A0A085WP77</accession>
<dbReference type="Proteomes" id="UP000028725">
    <property type="component" value="Unassembled WGS sequence"/>
</dbReference>
<dbReference type="EMBL" id="JMCB01000004">
    <property type="protein sequence ID" value="KFE69490.1"/>
    <property type="molecule type" value="Genomic_DNA"/>
</dbReference>
<reference evidence="1 2" key="1">
    <citation type="submission" date="2014-04" db="EMBL/GenBank/DDBJ databases">
        <title>Genome assembly of Hyalangium minutum DSM 14724.</title>
        <authorList>
            <person name="Sharma G."/>
            <person name="Subramanian S."/>
        </authorList>
    </citation>
    <scope>NUCLEOTIDE SEQUENCE [LARGE SCALE GENOMIC DNA]</scope>
    <source>
        <strain evidence="1 2">DSM 14724</strain>
    </source>
</reference>
<name>A0A085WP77_9BACT</name>
<proteinExistence type="predicted"/>
<keyword evidence="2" id="KW-1185">Reference proteome</keyword>
<evidence type="ECO:0000313" key="1">
    <source>
        <dbReference type="EMBL" id="KFE69490.1"/>
    </source>
</evidence>